<protein>
    <recommendedName>
        <fullName evidence="3">F-box protein</fullName>
    </recommendedName>
</protein>
<comment type="caution">
    <text evidence="1">The sequence shown here is derived from an EMBL/GenBank/DDBJ whole genome shotgun (WGS) entry which is preliminary data.</text>
</comment>
<sequence>MSEALFRSANEMDIRSMTSTFWPLLLDLPHRCFMGVKKLALSQAIFDSPDPFITLIALLPSLEQLELNFVVFRSGNTESKGISQPKKLRKLKLIMGAAGDILWLFQPCKTIEEFVAEVNKEQALSYVNSFLASSLAVKNGTLAHCTLRPNIPRSQRDLRKEIDFFLDPGPHFTIEGELSNLLVIFNNFGPRSPSHSPSKLTRIILHDVNAAVYRGRNRLHVFPSFDGWLAKDAFFQSLEEVWLQVSETFRKEVLIMAGWNESAMTVDEGSIPHVVMQDRIREVEELLPRCKRRGILKIKAVYMTGSF</sequence>
<evidence type="ECO:0000313" key="2">
    <source>
        <dbReference type="Proteomes" id="UP001383192"/>
    </source>
</evidence>
<reference evidence="1 2" key="1">
    <citation type="submission" date="2024-01" db="EMBL/GenBank/DDBJ databases">
        <title>A draft genome for a cacao thread blight-causing isolate of Paramarasmius palmivorus.</title>
        <authorList>
            <person name="Baruah I.K."/>
            <person name="Bukari Y."/>
            <person name="Amoako-Attah I."/>
            <person name="Meinhardt L.W."/>
            <person name="Bailey B.A."/>
            <person name="Cohen S.P."/>
        </authorList>
    </citation>
    <scope>NUCLEOTIDE SEQUENCE [LARGE SCALE GENOMIC DNA]</scope>
    <source>
        <strain evidence="1 2">GH-12</strain>
    </source>
</reference>
<name>A0AAW0DZ92_9AGAR</name>
<evidence type="ECO:0000313" key="1">
    <source>
        <dbReference type="EMBL" id="KAK7056319.1"/>
    </source>
</evidence>
<dbReference type="Proteomes" id="UP001383192">
    <property type="component" value="Unassembled WGS sequence"/>
</dbReference>
<accession>A0AAW0DZ92</accession>
<keyword evidence="2" id="KW-1185">Reference proteome</keyword>
<dbReference type="AlphaFoldDB" id="A0AAW0DZ92"/>
<organism evidence="1 2">
    <name type="scientific">Paramarasmius palmivorus</name>
    <dbReference type="NCBI Taxonomy" id="297713"/>
    <lineage>
        <taxon>Eukaryota</taxon>
        <taxon>Fungi</taxon>
        <taxon>Dikarya</taxon>
        <taxon>Basidiomycota</taxon>
        <taxon>Agaricomycotina</taxon>
        <taxon>Agaricomycetes</taxon>
        <taxon>Agaricomycetidae</taxon>
        <taxon>Agaricales</taxon>
        <taxon>Marasmiineae</taxon>
        <taxon>Marasmiaceae</taxon>
        <taxon>Paramarasmius</taxon>
    </lineage>
</organism>
<dbReference type="EMBL" id="JAYKXP010000007">
    <property type="protein sequence ID" value="KAK7056319.1"/>
    <property type="molecule type" value="Genomic_DNA"/>
</dbReference>
<gene>
    <name evidence="1" type="ORF">VNI00_002872</name>
</gene>
<proteinExistence type="predicted"/>
<evidence type="ECO:0008006" key="3">
    <source>
        <dbReference type="Google" id="ProtNLM"/>
    </source>
</evidence>